<name>A0A3E2WVM7_9FIRM</name>
<evidence type="ECO:0000256" key="4">
    <source>
        <dbReference type="ARBA" id="ARBA00023125"/>
    </source>
</evidence>
<accession>A0A3E2WVM7</accession>
<dbReference type="EMBL" id="QVIA01000011">
    <property type="protein sequence ID" value="RGC31775.1"/>
    <property type="molecule type" value="Genomic_DNA"/>
</dbReference>
<feature type="domain" description="Tyr recombinase" evidence="7">
    <location>
        <begin position="112"/>
        <end position="302"/>
    </location>
</feature>
<dbReference type="GO" id="GO:0006310">
    <property type="term" value="P:DNA recombination"/>
    <property type="evidence" value="ECO:0007669"/>
    <property type="project" value="UniProtKB-KW"/>
</dbReference>
<dbReference type="InterPro" id="IPR004107">
    <property type="entry name" value="Integrase_SAM-like_N"/>
</dbReference>
<evidence type="ECO:0000259" key="8">
    <source>
        <dbReference type="PROSITE" id="PS51900"/>
    </source>
</evidence>
<dbReference type="SUPFAM" id="SSF47823">
    <property type="entry name" value="lambda integrase-like, N-terminal domain"/>
    <property type="match status" value="1"/>
</dbReference>
<dbReference type="PROSITE" id="PS51898">
    <property type="entry name" value="TYR_RECOMBINASE"/>
    <property type="match status" value="1"/>
</dbReference>
<dbReference type="Gene3D" id="1.10.443.10">
    <property type="entry name" value="Intergrase catalytic core"/>
    <property type="match status" value="1"/>
</dbReference>
<keyword evidence="3" id="KW-0229">DNA integration</keyword>
<dbReference type="PANTHER" id="PTHR30349">
    <property type="entry name" value="PHAGE INTEGRASE-RELATED"/>
    <property type="match status" value="1"/>
</dbReference>
<dbReference type="PANTHER" id="PTHR30349:SF81">
    <property type="entry name" value="TYROSINE RECOMBINASE XERC"/>
    <property type="match status" value="1"/>
</dbReference>
<dbReference type="InterPro" id="IPR010998">
    <property type="entry name" value="Integrase_recombinase_N"/>
</dbReference>
<dbReference type="Pfam" id="PF13495">
    <property type="entry name" value="Phage_int_SAM_4"/>
    <property type="match status" value="1"/>
</dbReference>
<keyword evidence="5" id="KW-0233">DNA recombination</keyword>
<dbReference type="GeneID" id="93332400"/>
<dbReference type="AlphaFoldDB" id="A0A3E2WVM7"/>
<evidence type="ECO:0000313" key="10">
    <source>
        <dbReference type="Proteomes" id="UP000261111"/>
    </source>
</evidence>
<comment type="caution">
    <text evidence="9">The sequence shown here is derived from an EMBL/GenBank/DDBJ whole genome shotgun (WGS) entry which is preliminary data.</text>
</comment>
<evidence type="ECO:0000313" key="9">
    <source>
        <dbReference type="EMBL" id="RGC31775.1"/>
    </source>
</evidence>
<dbReference type="RefSeq" id="WP_025654484.1">
    <property type="nucleotide sequence ID" value="NZ_QVIA01000011.1"/>
</dbReference>
<reference evidence="9 10" key="1">
    <citation type="submission" date="2018-08" db="EMBL/GenBank/DDBJ databases">
        <title>A genome reference for cultivated species of the human gut microbiota.</title>
        <authorList>
            <person name="Zou Y."/>
            <person name="Xue W."/>
            <person name="Luo G."/>
        </authorList>
    </citation>
    <scope>NUCLEOTIDE SEQUENCE [LARGE SCALE GENOMIC DNA]</scope>
    <source>
        <strain evidence="9 10">AF19-21</strain>
    </source>
</reference>
<dbReference type="Pfam" id="PF00589">
    <property type="entry name" value="Phage_integrase"/>
    <property type="match status" value="1"/>
</dbReference>
<evidence type="ECO:0000256" key="3">
    <source>
        <dbReference type="ARBA" id="ARBA00022908"/>
    </source>
</evidence>
<protein>
    <submittedName>
        <fullName evidence="9">Recombinase XerD</fullName>
    </submittedName>
</protein>
<keyword evidence="4 6" id="KW-0238">DNA-binding</keyword>
<sequence>MKYNYRQQAALAGEFVEVLSIERNQGAKTLYAYKNDVDNMIKWVDLRGYNELDADTIMLYFLYLQNEIELSPRSIRRKYVSIRQYCDFVNKVLEMKEVFFKFSSRKFQIPKNLPKILSKTEIQSLISSVSAEFQSVSSEYHRRLCIRNMCIIELLFCLGLRIGEIAALDIEDYNREDCSVLIHGKGKKERMLFISSPIVCQKLNNWLLTRREMSPEDSAMFVNKSGGRLSIFSIENIYYKYRELSKINPHSTPHYLRHSLATQLLNNGANIRDVQELMGHNSIVTTQIYTEVSLNRQKEVLMKYNGRNFMSTK</sequence>
<feature type="domain" description="Core-binding (CB)" evidence="8">
    <location>
        <begin position="6"/>
        <end position="90"/>
    </location>
</feature>
<dbReference type="InterPro" id="IPR011010">
    <property type="entry name" value="DNA_brk_join_enz"/>
</dbReference>
<dbReference type="SUPFAM" id="SSF56349">
    <property type="entry name" value="DNA breaking-rejoining enzymes"/>
    <property type="match status" value="1"/>
</dbReference>
<comment type="similarity">
    <text evidence="2">Belongs to the 'phage' integrase family.</text>
</comment>
<dbReference type="InterPro" id="IPR050090">
    <property type="entry name" value="Tyrosine_recombinase_XerCD"/>
</dbReference>
<dbReference type="Gene3D" id="1.10.150.130">
    <property type="match status" value="1"/>
</dbReference>
<dbReference type="InterPro" id="IPR013762">
    <property type="entry name" value="Integrase-like_cat_sf"/>
</dbReference>
<dbReference type="GO" id="GO:0015074">
    <property type="term" value="P:DNA integration"/>
    <property type="evidence" value="ECO:0007669"/>
    <property type="project" value="UniProtKB-KW"/>
</dbReference>
<organism evidence="9 10">
    <name type="scientific">Hungatella hathewayi</name>
    <dbReference type="NCBI Taxonomy" id="154046"/>
    <lineage>
        <taxon>Bacteria</taxon>
        <taxon>Bacillati</taxon>
        <taxon>Bacillota</taxon>
        <taxon>Clostridia</taxon>
        <taxon>Lachnospirales</taxon>
        <taxon>Lachnospiraceae</taxon>
        <taxon>Hungatella</taxon>
    </lineage>
</organism>
<comment type="function">
    <text evidence="1">Site-specific tyrosine recombinase, which acts by catalyzing the cutting and rejoining of the recombining DNA molecules.</text>
</comment>
<dbReference type="InterPro" id="IPR044068">
    <property type="entry name" value="CB"/>
</dbReference>
<proteinExistence type="inferred from homology"/>
<dbReference type="PROSITE" id="PS51900">
    <property type="entry name" value="CB"/>
    <property type="match status" value="1"/>
</dbReference>
<gene>
    <name evidence="9" type="ORF">DWX41_11110</name>
</gene>
<dbReference type="InterPro" id="IPR002104">
    <property type="entry name" value="Integrase_catalytic"/>
</dbReference>
<dbReference type="GO" id="GO:0003677">
    <property type="term" value="F:DNA binding"/>
    <property type="evidence" value="ECO:0007669"/>
    <property type="project" value="UniProtKB-UniRule"/>
</dbReference>
<dbReference type="Proteomes" id="UP000261111">
    <property type="component" value="Unassembled WGS sequence"/>
</dbReference>
<evidence type="ECO:0000256" key="2">
    <source>
        <dbReference type="ARBA" id="ARBA00008857"/>
    </source>
</evidence>
<evidence type="ECO:0000256" key="1">
    <source>
        <dbReference type="ARBA" id="ARBA00003283"/>
    </source>
</evidence>
<evidence type="ECO:0000256" key="6">
    <source>
        <dbReference type="PROSITE-ProRule" id="PRU01248"/>
    </source>
</evidence>
<evidence type="ECO:0000256" key="5">
    <source>
        <dbReference type="ARBA" id="ARBA00023172"/>
    </source>
</evidence>
<evidence type="ECO:0000259" key="7">
    <source>
        <dbReference type="PROSITE" id="PS51898"/>
    </source>
</evidence>